<dbReference type="AlphaFoldDB" id="A0A1L3ME07"/>
<dbReference type="KEGG" id="jte:ASJ30_02645"/>
<evidence type="ECO:0000313" key="3">
    <source>
        <dbReference type="EMBL" id="APH00560.1"/>
    </source>
</evidence>
<evidence type="ECO:0000256" key="2">
    <source>
        <dbReference type="ARBA" id="ARBA00022801"/>
    </source>
</evidence>
<dbReference type="InterPro" id="IPR029069">
    <property type="entry name" value="HotDog_dom_sf"/>
</dbReference>
<dbReference type="Gene3D" id="3.10.129.10">
    <property type="entry name" value="Hotdog Thioesterase"/>
    <property type="match status" value="1"/>
</dbReference>
<accession>A0A1L3ME07</accession>
<dbReference type="EMBL" id="CP013290">
    <property type="protein sequence ID" value="APH00560.1"/>
    <property type="molecule type" value="Genomic_DNA"/>
</dbReference>
<dbReference type="PANTHER" id="PTHR31793">
    <property type="entry name" value="4-HYDROXYBENZOYL-COA THIOESTERASE FAMILY MEMBER"/>
    <property type="match status" value="1"/>
</dbReference>
<sequence>MGRVTPFDRTAYGHWTTVPTRWNDNDVFGHVNNAVHYEVMDTVINDWLKAHGFDVAAGGDVINLIPETGCRYLAEISYPDSFEVGLRTLSVGRTSVRWECALLRASDGELVALTTGAHVFVDAVSRRPVQIPTDLRPHLDSLVAEA</sequence>
<gene>
    <name evidence="3" type="ORF">ASJ30_02645</name>
</gene>
<proteinExistence type="inferred from homology"/>
<dbReference type="PANTHER" id="PTHR31793:SF27">
    <property type="entry name" value="NOVEL THIOESTERASE SUPERFAMILY DOMAIN AND SAPOSIN A-TYPE DOMAIN CONTAINING PROTEIN (0610012H03RIK)"/>
    <property type="match status" value="1"/>
</dbReference>
<reference evidence="3 4" key="1">
    <citation type="submission" date="2015-11" db="EMBL/GenBank/DDBJ databases">
        <authorList>
            <person name="Zhang Y."/>
            <person name="Guo Z."/>
        </authorList>
    </citation>
    <scope>NUCLEOTIDE SEQUENCE [LARGE SCALE GENOMIC DNA]</scope>
    <source>
        <strain evidence="3 4">YFY001</strain>
    </source>
</reference>
<keyword evidence="4" id="KW-1185">Reference proteome</keyword>
<dbReference type="CDD" id="cd00586">
    <property type="entry name" value="4HBT"/>
    <property type="match status" value="1"/>
</dbReference>
<evidence type="ECO:0000313" key="4">
    <source>
        <dbReference type="Proteomes" id="UP000182938"/>
    </source>
</evidence>
<organism evidence="3 4">
    <name type="scientific">Janibacter indicus</name>
    <dbReference type="NCBI Taxonomy" id="857417"/>
    <lineage>
        <taxon>Bacteria</taxon>
        <taxon>Bacillati</taxon>
        <taxon>Actinomycetota</taxon>
        <taxon>Actinomycetes</taxon>
        <taxon>Micrococcales</taxon>
        <taxon>Intrasporangiaceae</taxon>
        <taxon>Janibacter</taxon>
    </lineage>
</organism>
<dbReference type="InterPro" id="IPR050563">
    <property type="entry name" value="4-hydroxybenzoyl-CoA_TE"/>
</dbReference>
<evidence type="ECO:0000256" key="1">
    <source>
        <dbReference type="ARBA" id="ARBA00005953"/>
    </source>
</evidence>
<evidence type="ECO:0008006" key="5">
    <source>
        <dbReference type="Google" id="ProtNLM"/>
    </source>
</evidence>
<comment type="similarity">
    <text evidence="1">Belongs to the 4-hydroxybenzoyl-CoA thioesterase family.</text>
</comment>
<keyword evidence="2" id="KW-0378">Hydrolase</keyword>
<dbReference type="GO" id="GO:0047617">
    <property type="term" value="F:fatty acyl-CoA hydrolase activity"/>
    <property type="evidence" value="ECO:0007669"/>
    <property type="project" value="TreeGrafter"/>
</dbReference>
<dbReference type="Pfam" id="PF13279">
    <property type="entry name" value="4HBT_2"/>
    <property type="match status" value="1"/>
</dbReference>
<protein>
    <recommendedName>
        <fullName evidence="5">Thioesterase</fullName>
    </recommendedName>
</protein>
<dbReference type="SUPFAM" id="SSF54637">
    <property type="entry name" value="Thioesterase/thiol ester dehydrase-isomerase"/>
    <property type="match status" value="1"/>
</dbReference>
<dbReference type="Proteomes" id="UP000182938">
    <property type="component" value="Chromosome"/>
</dbReference>
<name>A0A1L3ME07_9MICO</name>